<reference evidence="2" key="2">
    <citation type="submission" date="2020-07" db="EMBL/GenBank/DDBJ databases">
        <authorList>
            <person name="Pettersson B.M.F."/>
            <person name="Behra P.R.K."/>
            <person name="Ramesh M."/>
            <person name="Das S."/>
            <person name="Dasgupta S."/>
            <person name="Kirsebom L.A."/>
        </authorList>
    </citation>
    <scope>NUCLEOTIDE SEQUENCE</scope>
    <source>
        <strain evidence="2">DSM 44203</strain>
    </source>
</reference>
<protein>
    <submittedName>
        <fullName evidence="2">Uncharacterized protein</fullName>
    </submittedName>
</protein>
<sequence>MSTPDQHAQVEIEIEDPDTGERHTFTAATEEEATAAAEDYFGVNEAQERDND</sequence>
<evidence type="ECO:0000313" key="2">
    <source>
        <dbReference type="EMBL" id="MCV7022782.1"/>
    </source>
</evidence>
<dbReference type="EMBL" id="BCTA01000038">
    <property type="protein sequence ID" value="GAT10356.1"/>
    <property type="molecule type" value="Genomic_DNA"/>
</dbReference>
<name>A0AAW5SHE0_MYCNV</name>
<accession>A0AAW5SHE0</accession>
<comment type="caution">
    <text evidence="2">The sequence shown here is derived from an EMBL/GenBank/DDBJ whole genome shotgun (WGS) entry which is preliminary data.</text>
</comment>
<dbReference type="AlphaFoldDB" id="A0AAW5SHE0"/>
<dbReference type="Proteomes" id="UP000069773">
    <property type="component" value="Unassembled WGS sequence"/>
</dbReference>
<reference evidence="2" key="3">
    <citation type="journal article" date="2022" name="BMC Genomics">
        <title>Comparative genome analysis of mycobacteria focusing on tRNA and non-coding RNA.</title>
        <authorList>
            <person name="Behra P.R.K."/>
            <person name="Pettersson B.M.F."/>
            <person name="Ramesh M."/>
            <person name="Das S."/>
            <person name="Dasgupta S."/>
            <person name="Kirsebom L.A."/>
        </authorList>
    </citation>
    <scope>NUCLEOTIDE SEQUENCE</scope>
    <source>
        <strain evidence="2">DSM 44203</strain>
    </source>
</reference>
<reference evidence="1 3" key="1">
    <citation type="journal article" date="2016" name="Genome Announc.">
        <title>Draft Genome Sequences of Five Rapidly Growing Mycobacterium Species, M. thermoresistibile, M. fortuitum subsp. acetamidolyticum, M. canariasense, M. brisbanense, and M. novocastrense.</title>
        <authorList>
            <person name="Katahira K."/>
            <person name="Ogura Y."/>
            <person name="Gotoh Y."/>
            <person name="Hayashi T."/>
        </authorList>
    </citation>
    <scope>NUCLEOTIDE SEQUENCE [LARGE SCALE GENOMIC DNA]</scope>
    <source>
        <strain evidence="1 3">JCM18114</strain>
    </source>
</reference>
<dbReference type="EMBL" id="JACKTI010000020">
    <property type="protein sequence ID" value="MCV7022782.1"/>
    <property type="molecule type" value="Genomic_DNA"/>
</dbReference>
<organism evidence="2 4">
    <name type="scientific">Mycolicibacterium novocastrense</name>
    <name type="common">Mycobacterium novocastrense</name>
    <dbReference type="NCBI Taxonomy" id="59813"/>
    <lineage>
        <taxon>Bacteria</taxon>
        <taxon>Bacillati</taxon>
        <taxon>Actinomycetota</taxon>
        <taxon>Actinomycetes</taxon>
        <taxon>Mycobacteriales</taxon>
        <taxon>Mycobacteriaceae</taxon>
        <taxon>Mycolicibacterium</taxon>
    </lineage>
</organism>
<dbReference type="Proteomes" id="UP001207528">
    <property type="component" value="Unassembled WGS sequence"/>
</dbReference>
<evidence type="ECO:0000313" key="4">
    <source>
        <dbReference type="Proteomes" id="UP001207528"/>
    </source>
</evidence>
<keyword evidence="3" id="KW-1185">Reference proteome</keyword>
<evidence type="ECO:0000313" key="1">
    <source>
        <dbReference type="EMBL" id="GAT10356.1"/>
    </source>
</evidence>
<proteinExistence type="predicted"/>
<dbReference type="RefSeq" id="WP_165604453.1">
    <property type="nucleotide sequence ID" value="NZ_BCTA01000038.1"/>
</dbReference>
<evidence type="ECO:0000313" key="3">
    <source>
        <dbReference type="Proteomes" id="UP000069773"/>
    </source>
</evidence>
<gene>
    <name evidence="2" type="ORF">H7I77_05370</name>
    <name evidence="1" type="ORF">RMCN_3489</name>
</gene>